<dbReference type="Gene3D" id="3.10.440.10">
    <property type="match status" value="1"/>
</dbReference>
<evidence type="ECO:0000313" key="6">
    <source>
        <dbReference type="EMBL" id="KAK3883610.1"/>
    </source>
</evidence>
<accession>A0AAE1G1M0</accession>
<comment type="caution">
    <text evidence="6">The sequence shown here is derived from an EMBL/GenBank/DDBJ whole genome shotgun (WGS) entry which is preliminary data.</text>
</comment>
<comment type="similarity">
    <text evidence="1">Belongs to the eukaryotic ribosomal protein eL31 family.</text>
</comment>
<name>A0AAE1G1M0_PETCI</name>
<proteinExistence type="inferred from homology"/>
<organism evidence="6 7">
    <name type="scientific">Petrolisthes cinctipes</name>
    <name type="common">Flat porcelain crab</name>
    <dbReference type="NCBI Taxonomy" id="88211"/>
    <lineage>
        <taxon>Eukaryota</taxon>
        <taxon>Metazoa</taxon>
        <taxon>Ecdysozoa</taxon>
        <taxon>Arthropoda</taxon>
        <taxon>Crustacea</taxon>
        <taxon>Multicrustacea</taxon>
        <taxon>Malacostraca</taxon>
        <taxon>Eumalacostraca</taxon>
        <taxon>Eucarida</taxon>
        <taxon>Decapoda</taxon>
        <taxon>Pleocyemata</taxon>
        <taxon>Anomura</taxon>
        <taxon>Galatheoidea</taxon>
        <taxon>Porcellanidae</taxon>
        <taxon>Petrolisthes</taxon>
    </lineage>
</organism>
<evidence type="ECO:0000256" key="4">
    <source>
        <dbReference type="ARBA" id="ARBA00035230"/>
    </source>
</evidence>
<protein>
    <recommendedName>
        <fullName evidence="4">Large ribosomal subunit protein eL31</fullName>
    </recommendedName>
    <alternativeName>
        <fullName evidence="5">60S ribosomal protein L31</fullName>
    </alternativeName>
</protein>
<dbReference type="InterPro" id="IPR020052">
    <property type="entry name" value="Ribosomal_eL31_CS"/>
</dbReference>
<dbReference type="InterPro" id="IPR023621">
    <property type="entry name" value="Ribosomal_eL31_dom_sf"/>
</dbReference>
<evidence type="ECO:0000256" key="3">
    <source>
        <dbReference type="ARBA" id="ARBA00023274"/>
    </source>
</evidence>
<dbReference type="CDD" id="cd00463">
    <property type="entry name" value="Ribosomal_L31e"/>
    <property type="match status" value="1"/>
</dbReference>
<reference evidence="6" key="1">
    <citation type="submission" date="2023-10" db="EMBL/GenBank/DDBJ databases">
        <title>Genome assemblies of two species of porcelain crab, Petrolisthes cinctipes and Petrolisthes manimaculis (Anomura: Porcellanidae).</title>
        <authorList>
            <person name="Angst P."/>
        </authorList>
    </citation>
    <scope>NUCLEOTIDE SEQUENCE</scope>
    <source>
        <strain evidence="6">PB745_01</strain>
        <tissue evidence="6">Gill</tissue>
    </source>
</reference>
<keyword evidence="7" id="KW-1185">Reference proteome</keyword>
<dbReference type="GO" id="GO:0022625">
    <property type="term" value="C:cytosolic large ribosomal subunit"/>
    <property type="evidence" value="ECO:0007669"/>
    <property type="project" value="TreeGrafter"/>
</dbReference>
<dbReference type="PANTHER" id="PTHR10956">
    <property type="entry name" value="60S RIBOSOMAL PROTEIN L31"/>
    <property type="match status" value="1"/>
</dbReference>
<evidence type="ECO:0000256" key="2">
    <source>
        <dbReference type="ARBA" id="ARBA00022980"/>
    </source>
</evidence>
<dbReference type="NCBIfam" id="NF002258">
    <property type="entry name" value="PRK01192.1-1"/>
    <property type="match status" value="1"/>
</dbReference>
<dbReference type="GO" id="GO:0003735">
    <property type="term" value="F:structural constituent of ribosome"/>
    <property type="evidence" value="ECO:0007669"/>
    <property type="project" value="InterPro"/>
</dbReference>
<keyword evidence="2" id="KW-0689">Ribosomal protein</keyword>
<dbReference type="AlphaFoldDB" id="A0AAE1G1M0"/>
<dbReference type="SUPFAM" id="SSF54575">
    <property type="entry name" value="Ribosomal protein L31e"/>
    <property type="match status" value="1"/>
</dbReference>
<evidence type="ECO:0000256" key="1">
    <source>
        <dbReference type="ARBA" id="ARBA00010808"/>
    </source>
</evidence>
<evidence type="ECO:0000313" key="7">
    <source>
        <dbReference type="Proteomes" id="UP001286313"/>
    </source>
</evidence>
<dbReference type="EMBL" id="JAWQEG010000974">
    <property type="protein sequence ID" value="KAK3883610.1"/>
    <property type="molecule type" value="Genomic_DNA"/>
</dbReference>
<dbReference type="PANTHER" id="PTHR10956:SF0">
    <property type="entry name" value="60S RIBOSOMAL PROTEIN L31"/>
    <property type="match status" value="1"/>
</dbReference>
<sequence length="156" mass="17997">MVKGCCCILIGGNKKNKSPPLVSSFSSLRANMPRTKGEKKGQSTIDKVVTREYTINMHRRMHGVRFNKRAGRAIKEVRRFATQQMNTEDVRIDTRLNKFIWSRGRRNVPFRIRVRLSRRRNEDEDSSQPFYTLVTFVPVASFKGLCTVNVDDGSDE</sequence>
<dbReference type="FunFam" id="3.10.440.10:FF:000001">
    <property type="entry name" value="60S ribosomal protein L31"/>
    <property type="match status" value="1"/>
</dbReference>
<keyword evidence="3" id="KW-0687">Ribonucleoprotein</keyword>
<evidence type="ECO:0000256" key="5">
    <source>
        <dbReference type="ARBA" id="ARBA00035337"/>
    </source>
</evidence>
<gene>
    <name evidence="6" type="ORF">Pcinc_012112</name>
</gene>
<dbReference type="Proteomes" id="UP001286313">
    <property type="component" value="Unassembled WGS sequence"/>
</dbReference>
<dbReference type="GO" id="GO:0002181">
    <property type="term" value="P:cytoplasmic translation"/>
    <property type="evidence" value="ECO:0007669"/>
    <property type="project" value="TreeGrafter"/>
</dbReference>
<dbReference type="SMART" id="SM01380">
    <property type="entry name" value="Ribosomal_L31e"/>
    <property type="match status" value="1"/>
</dbReference>
<dbReference type="PROSITE" id="PS01144">
    <property type="entry name" value="RIBOSOMAL_L31E"/>
    <property type="match status" value="1"/>
</dbReference>
<dbReference type="Pfam" id="PF01198">
    <property type="entry name" value="Ribosomal_L31e"/>
    <property type="match status" value="1"/>
</dbReference>
<dbReference type="InterPro" id="IPR000054">
    <property type="entry name" value="Ribosomal_eL31"/>
</dbReference>